<reference evidence="3" key="1">
    <citation type="journal article" date="2019" name="Int. J. Syst. Evol. Microbiol.">
        <title>The Global Catalogue of Microorganisms (GCM) 10K type strain sequencing project: providing services to taxonomists for standard genome sequencing and annotation.</title>
        <authorList>
            <consortium name="The Broad Institute Genomics Platform"/>
            <consortium name="The Broad Institute Genome Sequencing Center for Infectious Disease"/>
            <person name="Wu L."/>
            <person name="Ma J."/>
        </authorList>
    </citation>
    <scope>NUCLEOTIDE SEQUENCE [LARGE SCALE GENOMIC DNA]</scope>
    <source>
        <strain evidence="3">JCM 18304</strain>
    </source>
</reference>
<dbReference type="Gene3D" id="3.90.1200.10">
    <property type="match status" value="1"/>
</dbReference>
<sequence length="362" mass="39807">MRSADQKSQERQRAISAVLSERYGLHTQQLTQLPIGQGTVNYRARYGDGQVFVKCYPPGTDLVAEEAAIGQSVIAARHEVPVPAVVPTVDGDVIERTAAISVWEWMPGSVVIEGLTAARYEQLGATLGRIHRVFAALPGGAAAPDQVARWRAKLRPDALTARIDELRGIVAGRLRSGPSEPFDEVAARTLDERRGMIDRLPRLVEALPDLSTQLLHGDFTLVNVLFDRDRLSAVVDFRPPDPFLLAYELGRIAFNPDTIATDPAWLEGAEALVAGYLGAHPEVRAGDVRACARVALLQLLRSVYGIREHYLRPGLFQDALDRFWVRRQQTVATLLHRLDEAEDMLAAISARPGAGARDGHRR</sequence>
<dbReference type="EMBL" id="BAABJQ010000002">
    <property type="protein sequence ID" value="GAA5179121.1"/>
    <property type="molecule type" value="Genomic_DNA"/>
</dbReference>
<dbReference type="SUPFAM" id="SSF56112">
    <property type="entry name" value="Protein kinase-like (PK-like)"/>
    <property type="match status" value="1"/>
</dbReference>
<organism evidence="2 3">
    <name type="scientific">Rugosimonospora acidiphila</name>
    <dbReference type="NCBI Taxonomy" id="556531"/>
    <lineage>
        <taxon>Bacteria</taxon>
        <taxon>Bacillati</taxon>
        <taxon>Actinomycetota</taxon>
        <taxon>Actinomycetes</taxon>
        <taxon>Micromonosporales</taxon>
        <taxon>Micromonosporaceae</taxon>
        <taxon>Rugosimonospora</taxon>
    </lineage>
</organism>
<evidence type="ECO:0000259" key="1">
    <source>
        <dbReference type="Pfam" id="PF01636"/>
    </source>
</evidence>
<proteinExistence type="predicted"/>
<feature type="domain" description="Aminoglycoside phosphotransferase" evidence="1">
    <location>
        <begin position="31"/>
        <end position="284"/>
    </location>
</feature>
<gene>
    <name evidence="2" type="ORF">GCM10023322_08170</name>
</gene>
<name>A0ABP9RJT1_9ACTN</name>
<dbReference type="Pfam" id="PF01636">
    <property type="entry name" value="APH"/>
    <property type="match status" value="1"/>
</dbReference>
<dbReference type="InterPro" id="IPR002575">
    <property type="entry name" value="Aminoglycoside_PTrfase"/>
</dbReference>
<comment type="caution">
    <text evidence="2">The sequence shown here is derived from an EMBL/GenBank/DDBJ whole genome shotgun (WGS) entry which is preliminary data.</text>
</comment>
<dbReference type="RefSeq" id="WP_345626203.1">
    <property type="nucleotide sequence ID" value="NZ_BAABJQ010000002.1"/>
</dbReference>
<protein>
    <recommendedName>
        <fullName evidence="1">Aminoglycoside phosphotransferase domain-containing protein</fullName>
    </recommendedName>
</protein>
<dbReference type="Proteomes" id="UP001501570">
    <property type="component" value="Unassembled WGS sequence"/>
</dbReference>
<evidence type="ECO:0000313" key="2">
    <source>
        <dbReference type="EMBL" id="GAA5179121.1"/>
    </source>
</evidence>
<dbReference type="InterPro" id="IPR011009">
    <property type="entry name" value="Kinase-like_dom_sf"/>
</dbReference>
<keyword evidence="3" id="KW-1185">Reference proteome</keyword>
<evidence type="ECO:0000313" key="3">
    <source>
        <dbReference type="Proteomes" id="UP001501570"/>
    </source>
</evidence>
<accession>A0ABP9RJT1</accession>
<dbReference type="Gene3D" id="3.30.200.20">
    <property type="entry name" value="Phosphorylase Kinase, domain 1"/>
    <property type="match status" value="1"/>
</dbReference>